<dbReference type="AlphaFoldDB" id="M3A2F0"/>
<feature type="non-terminal residue" evidence="2">
    <location>
        <position position="1"/>
    </location>
</feature>
<evidence type="ECO:0000313" key="2">
    <source>
        <dbReference type="EMBL" id="EME78576.1"/>
    </source>
</evidence>
<keyword evidence="3" id="KW-1185">Reference proteome</keyword>
<reference evidence="2 3" key="1">
    <citation type="journal article" date="2012" name="PLoS Pathog.">
        <title>Diverse lifestyles and strategies of plant pathogenesis encoded in the genomes of eighteen Dothideomycetes fungi.</title>
        <authorList>
            <person name="Ohm R.A."/>
            <person name="Feau N."/>
            <person name="Henrissat B."/>
            <person name="Schoch C.L."/>
            <person name="Horwitz B.A."/>
            <person name="Barry K.W."/>
            <person name="Condon B.J."/>
            <person name="Copeland A.C."/>
            <person name="Dhillon B."/>
            <person name="Glaser F."/>
            <person name="Hesse C.N."/>
            <person name="Kosti I."/>
            <person name="LaButti K."/>
            <person name="Lindquist E.A."/>
            <person name="Lucas S."/>
            <person name="Salamov A.A."/>
            <person name="Bradshaw R.E."/>
            <person name="Ciuffetti L."/>
            <person name="Hamelin R.C."/>
            <person name="Kema G.H.J."/>
            <person name="Lawrence C."/>
            <person name="Scott J.A."/>
            <person name="Spatafora J.W."/>
            <person name="Turgeon B.G."/>
            <person name="de Wit P.J.G.M."/>
            <person name="Zhong S."/>
            <person name="Goodwin S.B."/>
            <person name="Grigoriev I.V."/>
        </authorList>
    </citation>
    <scope>NUCLEOTIDE SEQUENCE [LARGE SCALE GENOMIC DNA]</scope>
    <source>
        <strain evidence="2 3">CIRAD86</strain>
    </source>
</reference>
<protein>
    <submittedName>
        <fullName evidence="2">Uncharacterized protein</fullName>
    </submittedName>
</protein>
<dbReference type="Proteomes" id="UP000016932">
    <property type="component" value="Unassembled WGS sequence"/>
</dbReference>
<sequence>VRSTAREYESSSASSASRLSRYHRTLSPQIVVPEIFKQSSHLKCPPFAGDRKGAQQQSLLHQIFCARHRLGISWIKIESRGLNSGSCFHSSSWLC</sequence>
<dbReference type="EMBL" id="KB446563">
    <property type="protein sequence ID" value="EME78576.1"/>
    <property type="molecule type" value="Genomic_DNA"/>
</dbReference>
<feature type="region of interest" description="Disordered" evidence="1">
    <location>
        <begin position="1"/>
        <end position="20"/>
    </location>
</feature>
<name>M3A2F0_PSEFD</name>
<feature type="compositionally biased region" description="Low complexity" evidence="1">
    <location>
        <begin position="10"/>
        <end position="19"/>
    </location>
</feature>
<gene>
    <name evidence="2" type="ORF">MYCFIDRAFT_183928</name>
</gene>
<dbReference type="VEuPathDB" id="FungiDB:MYCFIDRAFT_212422"/>
<dbReference type="HOGENOM" id="CLU_2378489_0_0_1"/>
<organism evidence="2 3">
    <name type="scientific">Pseudocercospora fijiensis (strain CIRAD86)</name>
    <name type="common">Black leaf streak disease fungus</name>
    <name type="synonym">Mycosphaerella fijiensis</name>
    <dbReference type="NCBI Taxonomy" id="383855"/>
    <lineage>
        <taxon>Eukaryota</taxon>
        <taxon>Fungi</taxon>
        <taxon>Dikarya</taxon>
        <taxon>Ascomycota</taxon>
        <taxon>Pezizomycotina</taxon>
        <taxon>Dothideomycetes</taxon>
        <taxon>Dothideomycetidae</taxon>
        <taxon>Mycosphaerellales</taxon>
        <taxon>Mycosphaerellaceae</taxon>
        <taxon>Pseudocercospora</taxon>
    </lineage>
</organism>
<evidence type="ECO:0000313" key="3">
    <source>
        <dbReference type="Proteomes" id="UP000016932"/>
    </source>
</evidence>
<proteinExistence type="predicted"/>
<dbReference type="KEGG" id="pfj:MYCFIDRAFT_212422"/>
<dbReference type="RefSeq" id="XP_007930926.1">
    <property type="nucleotide sequence ID" value="XM_007932735.1"/>
</dbReference>
<accession>M3A2F0</accession>
<evidence type="ECO:0000256" key="1">
    <source>
        <dbReference type="SAM" id="MobiDB-lite"/>
    </source>
</evidence>